<evidence type="ECO:0000313" key="2">
    <source>
        <dbReference type="Proteomes" id="UP000183832"/>
    </source>
</evidence>
<dbReference type="EMBL" id="CVRI01000041">
    <property type="protein sequence ID" value="CRK95313.1"/>
    <property type="molecule type" value="Genomic_DNA"/>
</dbReference>
<accession>A0A1J1IA65</accession>
<gene>
    <name evidence="1" type="ORF">CLUMA_CG008766</name>
</gene>
<evidence type="ECO:0000313" key="1">
    <source>
        <dbReference type="EMBL" id="CRK95313.1"/>
    </source>
</evidence>
<name>A0A1J1IA65_9DIPT</name>
<protein>
    <submittedName>
        <fullName evidence="1">CLUMA_CG008766, isoform A</fullName>
    </submittedName>
</protein>
<proteinExistence type="predicted"/>
<dbReference type="Proteomes" id="UP000183832">
    <property type="component" value="Unassembled WGS sequence"/>
</dbReference>
<keyword evidence="2" id="KW-1185">Reference proteome</keyword>
<dbReference type="AlphaFoldDB" id="A0A1J1IA65"/>
<sequence length="103" mass="12078">MESINKSEQTKKLLIKFEAKDNGSSMIKDCDWWSLGRLNFEYFLVPQLILYNVQFNTHAAYFSLVVFPVICINKLHFNKVFSTPLNQIKAARRMPYAYTKFCA</sequence>
<reference evidence="1 2" key="1">
    <citation type="submission" date="2015-04" db="EMBL/GenBank/DDBJ databases">
        <authorList>
            <person name="Syromyatnikov M.Y."/>
            <person name="Popov V.N."/>
        </authorList>
    </citation>
    <scope>NUCLEOTIDE SEQUENCE [LARGE SCALE GENOMIC DNA]</scope>
</reference>
<organism evidence="1 2">
    <name type="scientific">Clunio marinus</name>
    <dbReference type="NCBI Taxonomy" id="568069"/>
    <lineage>
        <taxon>Eukaryota</taxon>
        <taxon>Metazoa</taxon>
        <taxon>Ecdysozoa</taxon>
        <taxon>Arthropoda</taxon>
        <taxon>Hexapoda</taxon>
        <taxon>Insecta</taxon>
        <taxon>Pterygota</taxon>
        <taxon>Neoptera</taxon>
        <taxon>Endopterygota</taxon>
        <taxon>Diptera</taxon>
        <taxon>Nematocera</taxon>
        <taxon>Chironomoidea</taxon>
        <taxon>Chironomidae</taxon>
        <taxon>Clunio</taxon>
    </lineage>
</organism>